<accession>A0A6A6CJM3</accession>
<keyword evidence="2" id="KW-0274">FAD</keyword>
<keyword evidence="1" id="KW-0285">Flavoprotein</keyword>
<evidence type="ECO:0000259" key="4">
    <source>
        <dbReference type="Pfam" id="PF01494"/>
    </source>
</evidence>
<dbReference type="GO" id="GO:0044550">
    <property type="term" value="P:secondary metabolite biosynthetic process"/>
    <property type="evidence" value="ECO:0007669"/>
    <property type="project" value="TreeGrafter"/>
</dbReference>
<dbReference type="GO" id="GO:0016491">
    <property type="term" value="F:oxidoreductase activity"/>
    <property type="evidence" value="ECO:0007669"/>
    <property type="project" value="UniProtKB-KW"/>
</dbReference>
<dbReference type="GeneID" id="54559712"/>
<dbReference type="RefSeq" id="XP_033668130.1">
    <property type="nucleotide sequence ID" value="XM_033806440.1"/>
</dbReference>
<dbReference type="SUPFAM" id="SSF54373">
    <property type="entry name" value="FAD-linked reductases, C-terminal domain"/>
    <property type="match status" value="1"/>
</dbReference>
<evidence type="ECO:0000256" key="3">
    <source>
        <dbReference type="ARBA" id="ARBA00023002"/>
    </source>
</evidence>
<dbReference type="EMBL" id="ML993594">
    <property type="protein sequence ID" value="KAF2167241.1"/>
    <property type="molecule type" value="Genomic_DNA"/>
</dbReference>
<dbReference type="Proteomes" id="UP000799537">
    <property type="component" value="Unassembled WGS sequence"/>
</dbReference>
<keyword evidence="3" id="KW-0560">Oxidoreductase</keyword>
<keyword evidence="6" id="KW-1185">Reference proteome</keyword>
<organism evidence="5 6">
    <name type="scientific">Zasmidium cellare ATCC 36951</name>
    <dbReference type="NCBI Taxonomy" id="1080233"/>
    <lineage>
        <taxon>Eukaryota</taxon>
        <taxon>Fungi</taxon>
        <taxon>Dikarya</taxon>
        <taxon>Ascomycota</taxon>
        <taxon>Pezizomycotina</taxon>
        <taxon>Dothideomycetes</taxon>
        <taxon>Dothideomycetidae</taxon>
        <taxon>Mycosphaerellales</taxon>
        <taxon>Mycosphaerellaceae</taxon>
        <taxon>Zasmidium</taxon>
    </lineage>
</organism>
<proteinExistence type="predicted"/>
<gene>
    <name evidence="5" type="ORF">M409DRAFT_22668</name>
</gene>
<name>A0A6A6CJM3_ZASCE</name>
<dbReference type="PANTHER" id="PTHR46720:SF3">
    <property type="entry name" value="FAD-BINDING DOMAIN-CONTAINING PROTEIN-RELATED"/>
    <property type="match status" value="1"/>
</dbReference>
<dbReference type="Gene3D" id="3.50.50.60">
    <property type="entry name" value="FAD/NAD(P)-binding domain"/>
    <property type="match status" value="1"/>
</dbReference>
<dbReference type="InterPro" id="IPR036188">
    <property type="entry name" value="FAD/NAD-bd_sf"/>
</dbReference>
<dbReference type="PANTHER" id="PTHR46720">
    <property type="entry name" value="HYDROXYLASE, PUTATIVE (AFU_ORTHOLOGUE AFUA_3G01460)-RELATED"/>
    <property type="match status" value="1"/>
</dbReference>
<sequence>MAPKDFEVAIIGGGIAGLTLAIALHHRGVNVVIYEQAAHFAEIGAGVSFTPNAVQAMKHCYSGVYSAFEKIRTGNLWPSKKNVWFDYHDGYHDKDETFAFSITSSIGQAGVHRARYLDELVKLLPEEHARFGKRLEGFERDGSGRWRLRFEDGSEATTDAIIGCDGIKSKVRQLLYGDHPCSHPTFTHKYAYRALATMEDAIKAVGEEKAKNACMHMGPGGHMLTFPVNHGQTLNVVAFHTTESDWPDYNKLTRPAKREDALRDFANYGPDVTNLLQLCQPNLDVWAIFHLGDHPVPTYAKGTICIVGDAAHATSPHHGAGAGFCIEDAAVLSDLLADDRVRTQQDIEVVFSVFNDVRRERGNWLVQSSQHIGNCYEWIGQGVGEDFSKVENEINTRNGMISDVDVQGLCREAVGILRGRLGGDGMDKGARL</sequence>
<feature type="domain" description="FAD-binding" evidence="4">
    <location>
        <begin position="6"/>
        <end position="337"/>
    </location>
</feature>
<evidence type="ECO:0000313" key="6">
    <source>
        <dbReference type="Proteomes" id="UP000799537"/>
    </source>
</evidence>
<dbReference type="GO" id="GO:0071949">
    <property type="term" value="F:FAD binding"/>
    <property type="evidence" value="ECO:0007669"/>
    <property type="project" value="InterPro"/>
</dbReference>
<evidence type="ECO:0000313" key="5">
    <source>
        <dbReference type="EMBL" id="KAF2167241.1"/>
    </source>
</evidence>
<dbReference type="PRINTS" id="PR00420">
    <property type="entry name" value="RNGMNOXGNASE"/>
</dbReference>
<evidence type="ECO:0000256" key="1">
    <source>
        <dbReference type="ARBA" id="ARBA00022630"/>
    </source>
</evidence>
<dbReference type="OrthoDB" id="417877at2759"/>
<protein>
    <recommendedName>
        <fullName evidence="4">FAD-binding domain-containing protein</fullName>
    </recommendedName>
</protein>
<dbReference type="Pfam" id="PF01494">
    <property type="entry name" value="FAD_binding_3"/>
    <property type="match status" value="1"/>
</dbReference>
<dbReference type="InterPro" id="IPR002938">
    <property type="entry name" value="FAD-bd"/>
</dbReference>
<dbReference type="AlphaFoldDB" id="A0A6A6CJM3"/>
<dbReference type="SUPFAM" id="SSF51905">
    <property type="entry name" value="FAD/NAD(P)-binding domain"/>
    <property type="match status" value="1"/>
</dbReference>
<evidence type="ECO:0000256" key="2">
    <source>
        <dbReference type="ARBA" id="ARBA00022827"/>
    </source>
</evidence>
<dbReference type="InterPro" id="IPR051104">
    <property type="entry name" value="FAD_monoxygenase"/>
</dbReference>
<dbReference type="FunFam" id="3.50.50.60:FF:000153">
    <property type="entry name" value="Salicylate hydroxylase, putative"/>
    <property type="match status" value="1"/>
</dbReference>
<reference evidence="5" key="1">
    <citation type="journal article" date="2020" name="Stud. Mycol.">
        <title>101 Dothideomycetes genomes: a test case for predicting lifestyles and emergence of pathogens.</title>
        <authorList>
            <person name="Haridas S."/>
            <person name="Albert R."/>
            <person name="Binder M."/>
            <person name="Bloem J."/>
            <person name="Labutti K."/>
            <person name="Salamov A."/>
            <person name="Andreopoulos B."/>
            <person name="Baker S."/>
            <person name="Barry K."/>
            <person name="Bills G."/>
            <person name="Bluhm B."/>
            <person name="Cannon C."/>
            <person name="Castanera R."/>
            <person name="Culley D."/>
            <person name="Daum C."/>
            <person name="Ezra D."/>
            <person name="Gonzalez J."/>
            <person name="Henrissat B."/>
            <person name="Kuo A."/>
            <person name="Liang C."/>
            <person name="Lipzen A."/>
            <person name="Lutzoni F."/>
            <person name="Magnuson J."/>
            <person name="Mondo S."/>
            <person name="Nolan M."/>
            <person name="Ohm R."/>
            <person name="Pangilinan J."/>
            <person name="Park H.-J."/>
            <person name="Ramirez L."/>
            <person name="Alfaro M."/>
            <person name="Sun H."/>
            <person name="Tritt A."/>
            <person name="Yoshinaga Y."/>
            <person name="Zwiers L.-H."/>
            <person name="Turgeon B."/>
            <person name="Goodwin S."/>
            <person name="Spatafora J."/>
            <person name="Crous P."/>
            <person name="Grigoriev I."/>
        </authorList>
    </citation>
    <scope>NUCLEOTIDE SEQUENCE</scope>
    <source>
        <strain evidence="5">ATCC 36951</strain>
    </source>
</reference>